<keyword evidence="4" id="KW-0804">Transcription</keyword>
<accession>A0A562T7T0</accession>
<evidence type="ECO:0000256" key="2">
    <source>
        <dbReference type="ARBA" id="ARBA00023125"/>
    </source>
</evidence>
<dbReference type="PANTHER" id="PTHR43280:SF32">
    <property type="entry name" value="TRANSCRIPTIONAL REGULATORY PROTEIN"/>
    <property type="match status" value="1"/>
</dbReference>
<keyword evidence="3" id="KW-0010">Activator</keyword>
<dbReference type="CDD" id="cd06999">
    <property type="entry name" value="cupin_HpaA-like_N"/>
    <property type="match status" value="1"/>
</dbReference>
<dbReference type="PROSITE" id="PS01124">
    <property type="entry name" value="HTH_ARAC_FAMILY_2"/>
    <property type="match status" value="1"/>
</dbReference>
<dbReference type="RefSeq" id="WP_145342531.1">
    <property type="nucleotide sequence ID" value="NZ_SMLY01000073.1"/>
</dbReference>
<dbReference type="InterPro" id="IPR047264">
    <property type="entry name" value="Cupin_HpaA-like_N"/>
</dbReference>
<dbReference type="PANTHER" id="PTHR43280">
    <property type="entry name" value="ARAC-FAMILY TRANSCRIPTIONAL REGULATOR"/>
    <property type="match status" value="1"/>
</dbReference>
<dbReference type="SUPFAM" id="SSF51182">
    <property type="entry name" value="RmlC-like cupins"/>
    <property type="match status" value="1"/>
</dbReference>
<dbReference type="Pfam" id="PF12833">
    <property type="entry name" value="HTH_18"/>
    <property type="match status" value="1"/>
</dbReference>
<dbReference type="InterPro" id="IPR011051">
    <property type="entry name" value="RmlC_Cupin_sf"/>
</dbReference>
<dbReference type="Gene3D" id="1.10.10.60">
    <property type="entry name" value="Homeodomain-like"/>
    <property type="match status" value="1"/>
</dbReference>
<dbReference type="AlphaFoldDB" id="A0A562T7T0"/>
<dbReference type="InterPro" id="IPR009057">
    <property type="entry name" value="Homeodomain-like_sf"/>
</dbReference>
<dbReference type="InterPro" id="IPR014710">
    <property type="entry name" value="RmlC-like_jellyroll"/>
</dbReference>
<evidence type="ECO:0000256" key="3">
    <source>
        <dbReference type="ARBA" id="ARBA00023159"/>
    </source>
</evidence>
<evidence type="ECO:0000259" key="5">
    <source>
        <dbReference type="PROSITE" id="PS01124"/>
    </source>
</evidence>
<proteinExistence type="predicted"/>
<keyword evidence="2" id="KW-0238">DNA-binding</keyword>
<evidence type="ECO:0000256" key="4">
    <source>
        <dbReference type="ARBA" id="ARBA00023163"/>
    </source>
</evidence>
<dbReference type="PRINTS" id="PR00032">
    <property type="entry name" value="HTHARAC"/>
</dbReference>
<dbReference type="InterPro" id="IPR003313">
    <property type="entry name" value="AraC-bd"/>
</dbReference>
<gene>
    <name evidence="6" type="ORF">JM93_01903</name>
</gene>
<dbReference type="Gene3D" id="2.60.120.10">
    <property type="entry name" value="Jelly Rolls"/>
    <property type="match status" value="1"/>
</dbReference>
<dbReference type="OrthoDB" id="9814125at2"/>
<organism evidence="6 7">
    <name type="scientific">Roseibium hamelinense</name>
    <dbReference type="NCBI Taxonomy" id="150831"/>
    <lineage>
        <taxon>Bacteria</taxon>
        <taxon>Pseudomonadati</taxon>
        <taxon>Pseudomonadota</taxon>
        <taxon>Alphaproteobacteria</taxon>
        <taxon>Hyphomicrobiales</taxon>
        <taxon>Stappiaceae</taxon>
        <taxon>Roseibium</taxon>
    </lineage>
</organism>
<dbReference type="InterPro" id="IPR018060">
    <property type="entry name" value="HTH_AraC"/>
</dbReference>
<reference evidence="6 7" key="1">
    <citation type="submission" date="2019-07" db="EMBL/GenBank/DDBJ databases">
        <title>Genomic Encyclopedia of Archaeal and Bacterial Type Strains, Phase II (KMG-II): from individual species to whole genera.</title>
        <authorList>
            <person name="Goeker M."/>
        </authorList>
    </citation>
    <scope>NUCLEOTIDE SEQUENCE [LARGE SCALE GENOMIC DNA]</scope>
    <source>
        <strain evidence="6 7">ATCC BAA-252</strain>
    </source>
</reference>
<dbReference type="Proteomes" id="UP000320593">
    <property type="component" value="Unassembled WGS sequence"/>
</dbReference>
<keyword evidence="7" id="KW-1185">Reference proteome</keyword>
<dbReference type="InterPro" id="IPR020449">
    <property type="entry name" value="Tscrpt_reg_AraC-type_HTH"/>
</dbReference>
<dbReference type="EMBL" id="VLLF01000003">
    <property type="protein sequence ID" value="TWI89697.1"/>
    <property type="molecule type" value="Genomic_DNA"/>
</dbReference>
<sequence length="292" mass="33029">MAVSNVVPKYHLYGEGDGVEDFDFFHIETIPARSAPLGWMLEPHRHDHLIQILMPTAGHGWLKDDNGEHETTAGMAILTPPGVMHGWRFSPDTQGYVVSVTRDYLSEQGAEPAALCASDLHGTANRLVTPDPADRAHAERYLAEMAAEFDHGPQRRSIFRPLLTLFLVRLFADKPGHAMPDGARGFSLFQFRSLVEQHFKAERQPEFYANAMGLSLSRLNRYCRLFIGKTAAQALRERMILEAKRQLAFSDFSVSQIAYDLGFDDPAYFSRVFRKETGVSPLDFRLQQHPQR</sequence>
<protein>
    <submittedName>
        <fullName evidence="6">AraC family transcriptional activator of pobA</fullName>
    </submittedName>
</protein>
<evidence type="ECO:0000313" key="7">
    <source>
        <dbReference type="Proteomes" id="UP000320593"/>
    </source>
</evidence>
<dbReference type="GO" id="GO:0043565">
    <property type="term" value="F:sequence-specific DNA binding"/>
    <property type="evidence" value="ECO:0007669"/>
    <property type="project" value="InterPro"/>
</dbReference>
<evidence type="ECO:0000256" key="1">
    <source>
        <dbReference type="ARBA" id="ARBA00023015"/>
    </source>
</evidence>
<dbReference type="GO" id="GO:0003700">
    <property type="term" value="F:DNA-binding transcription factor activity"/>
    <property type="evidence" value="ECO:0007669"/>
    <property type="project" value="InterPro"/>
</dbReference>
<feature type="domain" description="HTH araC/xylS-type" evidence="5">
    <location>
        <begin position="189"/>
        <end position="287"/>
    </location>
</feature>
<dbReference type="SUPFAM" id="SSF46689">
    <property type="entry name" value="Homeodomain-like"/>
    <property type="match status" value="1"/>
</dbReference>
<evidence type="ECO:0000313" key="6">
    <source>
        <dbReference type="EMBL" id="TWI89697.1"/>
    </source>
</evidence>
<dbReference type="SMART" id="SM00342">
    <property type="entry name" value="HTH_ARAC"/>
    <property type="match status" value="1"/>
</dbReference>
<keyword evidence="1" id="KW-0805">Transcription regulation</keyword>
<comment type="caution">
    <text evidence="6">The sequence shown here is derived from an EMBL/GenBank/DDBJ whole genome shotgun (WGS) entry which is preliminary data.</text>
</comment>
<dbReference type="Pfam" id="PF02311">
    <property type="entry name" value="AraC_binding"/>
    <property type="match status" value="1"/>
</dbReference>
<name>A0A562T7T0_9HYPH</name>